<dbReference type="InterPro" id="IPR007731">
    <property type="entry name" value="DUF669"/>
</dbReference>
<name>A0A150J614_9EURY</name>
<dbReference type="AlphaFoldDB" id="A0A150J614"/>
<accession>A0A150J614</accession>
<dbReference type="Proteomes" id="UP000075398">
    <property type="component" value="Unassembled WGS sequence"/>
</dbReference>
<comment type="caution">
    <text evidence="1">The sequence shown here is derived from an EMBL/GenBank/DDBJ whole genome shotgun (WGS) entry which is preliminary data.</text>
</comment>
<proteinExistence type="predicted"/>
<evidence type="ECO:0000313" key="1">
    <source>
        <dbReference type="EMBL" id="KYC52651.1"/>
    </source>
</evidence>
<dbReference type="Pfam" id="PF05037">
    <property type="entry name" value="DUF669"/>
    <property type="match status" value="1"/>
</dbReference>
<dbReference type="EMBL" id="LNGC01000019">
    <property type="protein sequence ID" value="KYC52651.1"/>
    <property type="molecule type" value="Genomic_DNA"/>
</dbReference>
<sequence>MFPYVAGEYNRPSFKPIPEGLYKVKILRPKEIENKQHTAKGINVSFSVVEGQYLGRLVFDSFYIEHQNKDFEAKEQNRFNGVLDAIQRKIVHKALDLDNQLLTIKVKIRKASTDGQFPEKNEVVDYFPYNYSEGDDNRTSDIHSEDIPF</sequence>
<gene>
    <name evidence="1" type="ORF">AMQ22_00701</name>
</gene>
<evidence type="ECO:0008006" key="3">
    <source>
        <dbReference type="Google" id="ProtNLM"/>
    </source>
</evidence>
<evidence type="ECO:0000313" key="2">
    <source>
        <dbReference type="Proteomes" id="UP000075398"/>
    </source>
</evidence>
<protein>
    <recommendedName>
        <fullName evidence="3">DUF669 domain-containing protein</fullName>
    </recommendedName>
</protein>
<organism evidence="1 2">
    <name type="scientific">Candidatus Methanofastidiosum methylothiophilum</name>
    <dbReference type="NCBI Taxonomy" id="1705564"/>
    <lineage>
        <taxon>Archaea</taxon>
        <taxon>Methanobacteriati</taxon>
        <taxon>Methanobacteriota</taxon>
        <taxon>Stenosarchaea group</taxon>
        <taxon>Candidatus Methanofastidiosia</taxon>
        <taxon>Candidatus Methanofastidiosales</taxon>
        <taxon>Candidatus Methanofastidiosaceae</taxon>
        <taxon>Candidatus Methanofastidiosum</taxon>
    </lineage>
</organism>
<reference evidence="1 2" key="1">
    <citation type="journal article" date="2016" name="ISME J.">
        <title>Chasing the elusive Euryarchaeota class WSA2: genomes reveal a uniquely fastidious methyl-reducing methanogen.</title>
        <authorList>
            <person name="Nobu M.K."/>
            <person name="Narihiro T."/>
            <person name="Kuroda K."/>
            <person name="Mei R."/>
            <person name="Liu W.T."/>
        </authorList>
    </citation>
    <scope>NUCLEOTIDE SEQUENCE [LARGE SCALE GENOMIC DNA]</scope>
    <source>
        <strain evidence="1">U1lsi0528_Bin055</strain>
    </source>
</reference>